<evidence type="ECO:0000256" key="4">
    <source>
        <dbReference type="ARBA" id="ARBA00022729"/>
    </source>
</evidence>
<dbReference type="InterPro" id="IPR057336">
    <property type="entry name" value="GerAC_N"/>
</dbReference>
<feature type="domain" description="Spore germination GerAC-like C-terminal" evidence="8">
    <location>
        <begin position="203"/>
        <end position="361"/>
    </location>
</feature>
<dbReference type="Proteomes" id="UP000426246">
    <property type="component" value="Chromosome"/>
</dbReference>
<dbReference type="RefSeq" id="WP_155699579.1">
    <property type="nucleotide sequence ID" value="NZ_CP034235.1"/>
</dbReference>
<proteinExistence type="inferred from homology"/>
<dbReference type="KEGG" id="ppsc:EHS13_06570"/>
<sequence length="364" mass="41641">MIRAIIALGICSLLLLIAGCAFKDIDNRSFVFAIGIDKSNKEDMPYRVTLKVALPIQKIDPGKDNTQIFSQDSETISGAVRLIAAKLDKELDFGQTKIYMLGEGLAYESIKESLDWLSRKRDFQMEGYLALGRPSAESVLKLKPKSERYPGNALILSFGESGSQKALGLTEYLFDFYRRTTELGMDPYLPVIEVGSEVYIMNKAALLDKEKVKLILNPDESLLFMELLENAPPYNFRSKMGDTPIEIVAQKFKRHYSIETNNQKAPVIHVKIKIKGITEETSMPIYNDNWSQLERQIEEEEIPKYNKLLIKLQKNNIDPLGFGLLYRATHYKRTQDWEDWQSIYPNVKFEVDMKFSLRGTGLIK</sequence>
<name>A0A6B8RGC8_9BACL</name>
<feature type="domain" description="Spore germination protein N-terminal" evidence="9">
    <location>
        <begin position="23"/>
        <end position="194"/>
    </location>
</feature>
<dbReference type="Pfam" id="PF25198">
    <property type="entry name" value="Spore_GerAC_N"/>
    <property type="match status" value="1"/>
</dbReference>
<evidence type="ECO:0000256" key="5">
    <source>
        <dbReference type="ARBA" id="ARBA00023136"/>
    </source>
</evidence>
<dbReference type="PANTHER" id="PTHR35789">
    <property type="entry name" value="SPORE GERMINATION PROTEIN B3"/>
    <property type="match status" value="1"/>
</dbReference>
<dbReference type="EMBL" id="CP034235">
    <property type="protein sequence ID" value="QGQ94572.1"/>
    <property type="molecule type" value="Genomic_DNA"/>
</dbReference>
<dbReference type="Pfam" id="PF05504">
    <property type="entry name" value="Spore_GerAC"/>
    <property type="match status" value="1"/>
</dbReference>
<dbReference type="AlphaFoldDB" id="A0A6B8RGC8"/>
<evidence type="ECO:0000256" key="6">
    <source>
        <dbReference type="ARBA" id="ARBA00023139"/>
    </source>
</evidence>
<protein>
    <submittedName>
        <fullName evidence="10">Ger(X)C family spore germination protein</fullName>
    </submittedName>
</protein>
<organism evidence="10 11">
    <name type="scientific">Paenibacillus psychroresistens</name>
    <dbReference type="NCBI Taxonomy" id="1778678"/>
    <lineage>
        <taxon>Bacteria</taxon>
        <taxon>Bacillati</taxon>
        <taxon>Bacillota</taxon>
        <taxon>Bacilli</taxon>
        <taxon>Bacillales</taxon>
        <taxon>Paenibacillaceae</taxon>
        <taxon>Paenibacillus</taxon>
    </lineage>
</organism>
<evidence type="ECO:0000259" key="8">
    <source>
        <dbReference type="Pfam" id="PF05504"/>
    </source>
</evidence>
<keyword evidence="3" id="KW-0309">Germination</keyword>
<comment type="subcellular location">
    <subcellularLocation>
        <location evidence="1">Membrane</location>
        <topology evidence="1">Lipid-anchor</topology>
    </subcellularLocation>
</comment>
<evidence type="ECO:0000256" key="7">
    <source>
        <dbReference type="ARBA" id="ARBA00023288"/>
    </source>
</evidence>
<evidence type="ECO:0000313" key="11">
    <source>
        <dbReference type="Proteomes" id="UP000426246"/>
    </source>
</evidence>
<keyword evidence="4" id="KW-0732">Signal</keyword>
<evidence type="ECO:0000256" key="3">
    <source>
        <dbReference type="ARBA" id="ARBA00022544"/>
    </source>
</evidence>
<keyword evidence="11" id="KW-1185">Reference proteome</keyword>
<keyword evidence="6" id="KW-0564">Palmitate</keyword>
<dbReference type="NCBIfam" id="TIGR02887">
    <property type="entry name" value="spore_ger_x_C"/>
    <property type="match status" value="1"/>
</dbReference>
<comment type="similarity">
    <text evidence="2">Belongs to the GerABKC lipoprotein family.</text>
</comment>
<evidence type="ECO:0000256" key="1">
    <source>
        <dbReference type="ARBA" id="ARBA00004635"/>
    </source>
</evidence>
<gene>
    <name evidence="10" type="ORF">EHS13_06570</name>
</gene>
<accession>A0A6B8RGC8</accession>
<evidence type="ECO:0000313" key="10">
    <source>
        <dbReference type="EMBL" id="QGQ94572.1"/>
    </source>
</evidence>
<dbReference type="GO" id="GO:0009847">
    <property type="term" value="P:spore germination"/>
    <property type="evidence" value="ECO:0007669"/>
    <property type="project" value="InterPro"/>
</dbReference>
<dbReference type="OrthoDB" id="2433998at2"/>
<dbReference type="InterPro" id="IPR038501">
    <property type="entry name" value="Spore_GerAC_C_sf"/>
</dbReference>
<dbReference type="InterPro" id="IPR008844">
    <property type="entry name" value="Spore_GerAC-like"/>
</dbReference>
<dbReference type="GO" id="GO:0016020">
    <property type="term" value="C:membrane"/>
    <property type="evidence" value="ECO:0007669"/>
    <property type="project" value="UniProtKB-SubCell"/>
</dbReference>
<reference evidence="11" key="1">
    <citation type="submission" date="2018-11" db="EMBL/GenBank/DDBJ databases">
        <title>Complete genome sequence of Paenibacillus sp. ML311-T8.</title>
        <authorList>
            <person name="Nam Y.-D."/>
            <person name="Kang J."/>
            <person name="Chung W.-H."/>
            <person name="Park Y.S."/>
        </authorList>
    </citation>
    <scope>NUCLEOTIDE SEQUENCE [LARGE SCALE GENOMIC DNA]</scope>
    <source>
        <strain evidence="11">ML311-T8</strain>
    </source>
</reference>
<evidence type="ECO:0000256" key="2">
    <source>
        <dbReference type="ARBA" id="ARBA00007886"/>
    </source>
</evidence>
<keyword evidence="7" id="KW-0449">Lipoprotein</keyword>
<dbReference type="PANTHER" id="PTHR35789:SF1">
    <property type="entry name" value="SPORE GERMINATION PROTEIN B3"/>
    <property type="match status" value="1"/>
</dbReference>
<dbReference type="PROSITE" id="PS51257">
    <property type="entry name" value="PROKAR_LIPOPROTEIN"/>
    <property type="match status" value="1"/>
</dbReference>
<evidence type="ECO:0000259" key="9">
    <source>
        <dbReference type="Pfam" id="PF25198"/>
    </source>
</evidence>
<keyword evidence="5" id="KW-0472">Membrane</keyword>
<dbReference type="Gene3D" id="3.30.300.210">
    <property type="entry name" value="Nutrient germinant receptor protein C, domain 3"/>
    <property type="match status" value="1"/>
</dbReference>
<dbReference type="InterPro" id="IPR046953">
    <property type="entry name" value="Spore_GerAC-like_C"/>
</dbReference>